<dbReference type="InterPro" id="IPR011004">
    <property type="entry name" value="Trimer_LpxA-like_sf"/>
</dbReference>
<dbReference type="PANTHER" id="PTHR43300">
    <property type="entry name" value="ACETYLTRANSFERASE"/>
    <property type="match status" value="1"/>
</dbReference>
<dbReference type="RefSeq" id="WP_282009943.1">
    <property type="nucleotide sequence ID" value="NZ_OX336137.1"/>
</dbReference>
<feature type="domain" description="PglD N-terminal" evidence="4">
    <location>
        <begin position="4"/>
        <end position="80"/>
    </location>
</feature>
<dbReference type="Gene3D" id="3.40.50.20">
    <property type="match status" value="1"/>
</dbReference>
<gene>
    <name evidence="5" type="primary">epsM</name>
    <name evidence="5" type="ORF">NSPWAT_0104</name>
</gene>
<evidence type="ECO:0000259" key="4">
    <source>
        <dbReference type="Pfam" id="PF17836"/>
    </source>
</evidence>
<reference evidence="5 6" key="1">
    <citation type="submission" date="2022-09" db="EMBL/GenBank/DDBJ databases">
        <authorList>
            <person name="Kop L."/>
        </authorList>
    </citation>
    <scope>NUCLEOTIDE SEQUENCE [LARGE SCALE GENOMIC DNA]</scope>
    <source>
        <strain evidence="5 6">347</strain>
    </source>
</reference>
<evidence type="ECO:0000256" key="3">
    <source>
        <dbReference type="ARBA" id="ARBA00022737"/>
    </source>
</evidence>
<dbReference type="InterPro" id="IPR041561">
    <property type="entry name" value="PglD_N"/>
</dbReference>
<dbReference type="InterPro" id="IPR050179">
    <property type="entry name" value="Trans_hexapeptide_repeat"/>
</dbReference>
<accession>A0ABM9H9Y7</accession>
<evidence type="ECO:0000256" key="1">
    <source>
        <dbReference type="ARBA" id="ARBA00007274"/>
    </source>
</evidence>
<dbReference type="Proteomes" id="UP001157733">
    <property type="component" value="Chromosome"/>
</dbReference>
<dbReference type="GO" id="GO:0016746">
    <property type="term" value="F:acyltransferase activity"/>
    <property type="evidence" value="ECO:0007669"/>
    <property type="project" value="UniProtKB-KW"/>
</dbReference>
<evidence type="ECO:0000313" key="6">
    <source>
        <dbReference type="Proteomes" id="UP001157733"/>
    </source>
</evidence>
<dbReference type="PROSITE" id="PS00101">
    <property type="entry name" value="HEXAPEP_TRANSFERASES"/>
    <property type="match status" value="1"/>
</dbReference>
<dbReference type="Gene3D" id="2.160.10.10">
    <property type="entry name" value="Hexapeptide repeat proteins"/>
    <property type="match status" value="1"/>
</dbReference>
<evidence type="ECO:0000256" key="2">
    <source>
        <dbReference type="ARBA" id="ARBA00022679"/>
    </source>
</evidence>
<dbReference type="PANTHER" id="PTHR43300:SF7">
    <property type="entry name" value="UDP-N-ACETYLBACILLOSAMINE N-ACETYLTRANSFERASE"/>
    <property type="match status" value="1"/>
</dbReference>
<dbReference type="Pfam" id="PF17836">
    <property type="entry name" value="PglD_N"/>
    <property type="match status" value="1"/>
</dbReference>
<keyword evidence="5" id="KW-0012">Acyltransferase</keyword>
<proteinExistence type="inferred from homology"/>
<sequence length="209" mass="21632">MAALLIFGGGGHGKVVATIAAEAGSWDRIAFVDDRHAALERVADWEVLSGFDGAADYLKEFTHFFVAVGDNALRLKLLNRYREQGHRAATLVHGSAWVSASATFGAGTLIGPQAAVHTDARLGLGCIVNTAATVDHDCVLEDGVHLSPGVHLAGEVKVGRETSIGIGSAVCNRIDIGHHVIIGAGSAVIESVPDGVTATGVPARILKQT</sequence>
<dbReference type="EC" id="2.3.1.203" evidence="5"/>
<protein>
    <submittedName>
        <fullName evidence="5">UDP-N-acetylbacillosamine N-acetyltransferase</fullName>
        <ecNumber evidence="5">2.3.1.203</ecNumber>
    </submittedName>
</protein>
<dbReference type="InterPro" id="IPR018357">
    <property type="entry name" value="Hexapep_transf_CS"/>
</dbReference>
<comment type="similarity">
    <text evidence="1">Belongs to the transferase hexapeptide repeat family.</text>
</comment>
<name>A0ABM9H9Y7_9BACT</name>
<dbReference type="EMBL" id="OX336137">
    <property type="protein sequence ID" value="CAI2716964.1"/>
    <property type="molecule type" value="Genomic_DNA"/>
</dbReference>
<keyword evidence="3" id="KW-0677">Repeat</keyword>
<organism evidence="5 6">
    <name type="scientific">Nitrospina watsonii</name>
    <dbReference type="NCBI Taxonomy" id="1323948"/>
    <lineage>
        <taxon>Bacteria</taxon>
        <taxon>Pseudomonadati</taxon>
        <taxon>Nitrospinota/Tectimicrobiota group</taxon>
        <taxon>Nitrospinota</taxon>
        <taxon>Nitrospinia</taxon>
        <taxon>Nitrospinales</taxon>
        <taxon>Nitrospinaceae</taxon>
        <taxon>Nitrospina</taxon>
    </lineage>
</organism>
<keyword evidence="2 5" id="KW-0808">Transferase</keyword>
<dbReference type="CDD" id="cd03360">
    <property type="entry name" value="LbH_AT_putative"/>
    <property type="match status" value="1"/>
</dbReference>
<keyword evidence="6" id="KW-1185">Reference proteome</keyword>
<dbReference type="InterPro" id="IPR020019">
    <property type="entry name" value="AcTrfase_PglD-like"/>
</dbReference>
<evidence type="ECO:0000313" key="5">
    <source>
        <dbReference type="EMBL" id="CAI2716964.1"/>
    </source>
</evidence>
<dbReference type="NCBIfam" id="TIGR03570">
    <property type="entry name" value="NeuD_NnaD"/>
    <property type="match status" value="1"/>
</dbReference>
<dbReference type="SUPFAM" id="SSF51161">
    <property type="entry name" value="Trimeric LpxA-like enzymes"/>
    <property type="match status" value="1"/>
</dbReference>